<comment type="caution">
    <text evidence="1">Lacks conserved residue(s) required for the propagation of feature annotation.</text>
</comment>
<dbReference type="Gene3D" id="3.40.50.10320">
    <property type="entry name" value="LmbE-like"/>
    <property type="match status" value="1"/>
</dbReference>
<dbReference type="InterPro" id="IPR024078">
    <property type="entry name" value="LmbE-like_dom_sf"/>
</dbReference>
<dbReference type="HAMAP" id="MF_01241">
    <property type="entry name" value="GlcN6P_deamin"/>
    <property type="match status" value="1"/>
</dbReference>
<dbReference type="Proteomes" id="UP000525652">
    <property type="component" value="Unassembled WGS sequence"/>
</dbReference>
<evidence type="ECO:0000259" key="3">
    <source>
        <dbReference type="Pfam" id="PF01182"/>
    </source>
</evidence>
<feature type="active site" description="Proton acceptor; for ring-opening step" evidence="1">
    <location>
        <position position="153"/>
    </location>
</feature>
<reference evidence="4 5" key="1">
    <citation type="submission" date="2020-07" db="EMBL/GenBank/DDBJ databases">
        <authorList>
            <person name="Feng X."/>
        </authorList>
    </citation>
    <scope>NUCLEOTIDE SEQUENCE [LARGE SCALE GENOMIC DNA]</scope>
    <source>
        <strain evidence="4 5">JCM14086</strain>
    </source>
</reference>
<dbReference type="SUPFAM" id="SSF100950">
    <property type="entry name" value="NagB/RpiA/CoA transferase-like"/>
    <property type="match status" value="1"/>
</dbReference>
<dbReference type="EMBL" id="JACHVA010000102">
    <property type="protein sequence ID" value="MBC2602892.1"/>
    <property type="molecule type" value="Genomic_DNA"/>
</dbReference>
<dbReference type="InterPro" id="IPR006148">
    <property type="entry name" value="Glc/Gal-6P_isomerase"/>
</dbReference>
<dbReference type="RefSeq" id="WP_185693558.1">
    <property type="nucleotide sequence ID" value="NZ_JACHVA010000102.1"/>
</dbReference>
<dbReference type="Gene3D" id="3.40.50.1360">
    <property type="match status" value="1"/>
</dbReference>
<proteinExistence type="inferred from homology"/>
<name>A0A7X1AZP2_9BACT</name>
<dbReference type="SUPFAM" id="SSF102588">
    <property type="entry name" value="LmbE-like"/>
    <property type="match status" value="1"/>
</dbReference>
<protein>
    <recommendedName>
        <fullName evidence="1">Glucosamine-6-phosphate deaminase</fullName>
        <ecNumber evidence="1">3.5.99.6</ecNumber>
    </recommendedName>
    <alternativeName>
        <fullName evidence="1">GlcN6P deaminase</fullName>
        <shortName evidence="1">GNPDA</shortName>
    </alternativeName>
    <alternativeName>
        <fullName evidence="1">Glucosamine-6-phosphate isomerase</fullName>
    </alternativeName>
</protein>
<dbReference type="AlphaFoldDB" id="A0A7X1AZP2"/>
<feature type="active site" description="For ring-opening step" evidence="1">
    <location>
        <position position="158"/>
    </location>
</feature>
<keyword evidence="1 4" id="KW-0378">Hydrolase</keyword>
<dbReference type="NCBIfam" id="TIGR00502">
    <property type="entry name" value="nagB"/>
    <property type="match status" value="1"/>
</dbReference>
<dbReference type="GO" id="GO:0005975">
    <property type="term" value="P:carbohydrate metabolic process"/>
    <property type="evidence" value="ECO:0007669"/>
    <property type="project" value="InterPro"/>
</dbReference>
<dbReference type="InterPro" id="IPR037171">
    <property type="entry name" value="NagB/RpiA_transferase-like"/>
</dbReference>
<evidence type="ECO:0000313" key="4">
    <source>
        <dbReference type="EMBL" id="MBC2602892.1"/>
    </source>
</evidence>
<dbReference type="CDD" id="cd01399">
    <property type="entry name" value="GlcN6P_deaminase"/>
    <property type="match status" value="1"/>
</dbReference>
<dbReference type="NCBIfam" id="NF002557">
    <property type="entry name" value="PRK02122.1"/>
    <property type="match status" value="1"/>
</dbReference>
<dbReference type="GO" id="GO:0004342">
    <property type="term" value="F:glucosamine-6-phosphate deaminase activity"/>
    <property type="evidence" value="ECO:0007669"/>
    <property type="project" value="UniProtKB-UniRule"/>
</dbReference>
<dbReference type="GO" id="GO:0006046">
    <property type="term" value="P:N-acetylglucosamine catabolic process"/>
    <property type="evidence" value="ECO:0007669"/>
    <property type="project" value="UniProtKB-UniRule"/>
</dbReference>
<dbReference type="PANTHER" id="PTHR42892:SF1">
    <property type="entry name" value="GLUCOSAMINE-6-PHOSPHATE ISOMERASE"/>
    <property type="match status" value="1"/>
</dbReference>
<organism evidence="4 5">
    <name type="scientific">Puniceicoccus vermicola</name>
    <dbReference type="NCBI Taxonomy" id="388746"/>
    <lineage>
        <taxon>Bacteria</taxon>
        <taxon>Pseudomonadati</taxon>
        <taxon>Verrucomicrobiota</taxon>
        <taxon>Opitutia</taxon>
        <taxon>Puniceicoccales</taxon>
        <taxon>Puniceicoccaceae</taxon>
        <taxon>Puniceicoccus</taxon>
    </lineage>
</organism>
<evidence type="ECO:0000256" key="2">
    <source>
        <dbReference type="SAM" id="MobiDB-lite"/>
    </source>
</evidence>
<accession>A0A7X1AZP2</accession>
<dbReference type="InterPro" id="IPR052960">
    <property type="entry name" value="GlcN6P_deaminase-like"/>
</dbReference>
<keyword evidence="1" id="KW-0119">Carbohydrate metabolism</keyword>
<sequence>MNEFTEREQITTNIYEDADRACGFVADAIERLLRERQSQGKSAVLGLATGSTPVRLYRELIRRHREEGLSFANVVTFNLDEYYGLEGTHPESYRRFMQDQLFDHVDLDPEKTHVPDGTVEREDVFASCRRYEEKIEEVGGIDIQILGIGRTGHIGFNEPGSGPESRTRLVTLDTLTRRDAARDFLGEENVPRHAITMGVGTILDARVVYLLAWGDSKAGVISESVEGQPSASIPASFLQLHKDCVFCVDGGAASQLTRVRYPWLVGPVEWSPSLVRKAVTWLAQKVQKPVLKLVDEDYSENGMADLLTERGSSYELNIDLFNQTQHTITGWPGGKPGADDTNRPESASPYPKRVLVLSPEPLDDVSCMGGTLHRLANQGHEVTVAYMTSGNLAVPDTEVRRTIELIIELGEGHEDQAEVSFARCVQRQLEEKGQFGLDTAEIRRLKGLIRRGEVRSSALMLGLTVDHLTFLDLPFYEEGRYRRFNVGEEDVNRMHALLEEVQPHQIFVTGENHDPLSIPALCFGVLRDAMEKSSDSEWRASCNVWLYRGPGGEWEAHEIDMAVPLSPSEFENKIQGIYQHQSQRSQSPSLAKNGAGNTWNVASELNHSTAQVYDQLGLPEYEAIEGFKKWSLNR</sequence>
<comment type="similarity">
    <text evidence="1">Belongs to the glucosamine/galactosamine-6-phosphate isomerase family. NagB subfamily.</text>
</comment>
<dbReference type="Pfam" id="PF02585">
    <property type="entry name" value="PIG-L"/>
    <property type="match status" value="1"/>
</dbReference>
<dbReference type="PANTHER" id="PTHR42892">
    <property type="entry name" value="GLUCOSAMINE-6-PHOSPHATE DEAMINASE-LIKE PROTEIN BT_0258-RELATED"/>
    <property type="match status" value="1"/>
</dbReference>
<comment type="pathway">
    <text evidence="1">Amino-sugar metabolism; N-acetylneuraminate degradation; D-fructose 6-phosphate from N-acetylneuraminate: step 5/5.</text>
</comment>
<dbReference type="Pfam" id="PF01182">
    <property type="entry name" value="Glucosamine_iso"/>
    <property type="match status" value="1"/>
</dbReference>
<dbReference type="UniPathway" id="UPA00629">
    <property type="reaction ID" value="UER00684"/>
</dbReference>
<feature type="domain" description="Glucosamine/galactosamine-6-phosphate isomerase" evidence="3">
    <location>
        <begin position="17"/>
        <end position="241"/>
    </location>
</feature>
<feature type="active site" description="Proton acceptor; for enolization step" evidence="1">
    <location>
        <position position="80"/>
    </location>
</feature>
<evidence type="ECO:0000256" key="1">
    <source>
        <dbReference type="HAMAP-Rule" id="MF_01241"/>
    </source>
</evidence>
<comment type="function">
    <text evidence="1">Catalyzes the reversible isomerization-deamination of glucosamine 6-phosphate (GlcN6P) to form fructose 6-phosphate (Fru6P) and ammonium ion.</text>
</comment>
<evidence type="ECO:0000313" key="5">
    <source>
        <dbReference type="Proteomes" id="UP000525652"/>
    </source>
</evidence>
<keyword evidence="5" id="KW-1185">Reference proteome</keyword>
<dbReference type="InterPro" id="IPR003737">
    <property type="entry name" value="GlcNAc_PI_deacetylase-related"/>
</dbReference>
<feature type="region of interest" description="Disordered" evidence="2">
    <location>
        <begin position="329"/>
        <end position="348"/>
    </location>
</feature>
<dbReference type="GO" id="GO:0019262">
    <property type="term" value="P:N-acetylneuraminate catabolic process"/>
    <property type="evidence" value="ECO:0007669"/>
    <property type="project" value="UniProtKB-UniRule"/>
</dbReference>
<gene>
    <name evidence="1 4" type="primary">nagB</name>
    <name evidence="4" type="ORF">H5P30_14000</name>
</gene>
<dbReference type="EC" id="3.5.99.6" evidence="1"/>
<comment type="catalytic activity">
    <reaction evidence="1">
        <text>alpha-D-glucosamine 6-phosphate + H2O = beta-D-fructose 6-phosphate + NH4(+)</text>
        <dbReference type="Rhea" id="RHEA:12172"/>
        <dbReference type="ChEBI" id="CHEBI:15377"/>
        <dbReference type="ChEBI" id="CHEBI:28938"/>
        <dbReference type="ChEBI" id="CHEBI:57634"/>
        <dbReference type="ChEBI" id="CHEBI:75989"/>
        <dbReference type="EC" id="3.5.99.6"/>
    </reaction>
</comment>
<dbReference type="InterPro" id="IPR004547">
    <property type="entry name" value="Glucosamine6P_isomerase"/>
</dbReference>
<comment type="caution">
    <text evidence="4">The sequence shown here is derived from an EMBL/GenBank/DDBJ whole genome shotgun (WGS) entry which is preliminary data.</text>
</comment>